<keyword evidence="2" id="KW-1185">Reference proteome</keyword>
<name>A0A4Y2RAS5_ARAVE</name>
<dbReference type="InterPro" id="IPR036397">
    <property type="entry name" value="RNaseH_sf"/>
</dbReference>
<evidence type="ECO:0000313" key="2">
    <source>
        <dbReference type="Proteomes" id="UP000499080"/>
    </source>
</evidence>
<dbReference type="AlphaFoldDB" id="A0A4Y2RAS5"/>
<evidence type="ECO:0000313" key="1">
    <source>
        <dbReference type="EMBL" id="GBN72867.1"/>
    </source>
</evidence>
<proteinExistence type="predicted"/>
<sequence>MVQTLKPSDKPIRKEFCVDFQAKLEENGFANRLVFTDESTFHLCGKVNRHAILGHGKSTSHNRTSSLFSEGERFYSHNVFGSFFFVEKSIIGYIFQGMLSEWLFPQLVEVVPGFILQLDDAPPHRHNNVHEYLNDRLPHRWTELAGANDLSMLCWPARSPDLTPCDFFLWCFVKDKVFEPPLPEDSQELKQRITNVLNALTGNLLSRVWQELYYRVDIGVSPEEHT</sequence>
<protein>
    <recommendedName>
        <fullName evidence="3">Tc1-like transposase DDE domain-containing protein</fullName>
    </recommendedName>
</protein>
<accession>A0A4Y2RAS5</accession>
<dbReference type="EMBL" id="BGPR01016406">
    <property type="protein sequence ID" value="GBN72867.1"/>
    <property type="molecule type" value="Genomic_DNA"/>
</dbReference>
<dbReference type="PANTHER" id="PTHR47326:SF1">
    <property type="entry name" value="HTH PSQ-TYPE DOMAIN-CONTAINING PROTEIN"/>
    <property type="match status" value="1"/>
</dbReference>
<reference evidence="1 2" key="1">
    <citation type="journal article" date="2019" name="Sci. Rep.">
        <title>Orb-weaving spider Araneus ventricosus genome elucidates the spidroin gene catalogue.</title>
        <authorList>
            <person name="Kono N."/>
            <person name="Nakamura H."/>
            <person name="Ohtoshi R."/>
            <person name="Moran D.A.P."/>
            <person name="Shinohara A."/>
            <person name="Yoshida Y."/>
            <person name="Fujiwara M."/>
            <person name="Mori M."/>
            <person name="Tomita M."/>
            <person name="Arakawa K."/>
        </authorList>
    </citation>
    <scope>NUCLEOTIDE SEQUENCE [LARGE SCALE GENOMIC DNA]</scope>
</reference>
<gene>
    <name evidence="1" type="ORF">AVEN_113103_1</name>
</gene>
<dbReference type="PANTHER" id="PTHR47326">
    <property type="entry name" value="TRANSPOSABLE ELEMENT TC3 TRANSPOSASE-LIKE PROTEIN"/>
    <property type="match status" value="1"/>
</dbReference>
<dbReference type="GO" id="GO:0003676">
    <property type="term" value="F:nucleic acid binding"/>
    <property type="evidence" value="ECO:0007669"/>
    <property type="project" value="InterPro"/>
</dbReference>
<dbReference type="Gene3D" id="3.30.420.10">
    <property type="entry name" value="Ribonuclease H-like superfamily/Ribonuclease H"/>
    <property type="match status" value="1"/>
</dbReference>
<organism evidence="1 2">
    <name type="scientific">Araneus ventricosus</name>
    <name type="common">Orbweaver spider</name>
    <name type="synonym">Epeira ventricosa</name>
    <dbReference type="NCBI Taxonomy" id="182803"/>
    <lineage>
        <taxon>Eukaryota</taxon>
        <taxon>Metazoa</taxon>
        <taxon>Ecdysozoa</taxon>
        <taxon>Arthropoda</taxon>
        <taxon>Chelicerata</taxon>
        <taxon>Arachnida</taxon>
        <taxon>Araneae</taxon>
        <taxon>Araneomorphae</taxon>
        <taxon>Entelegynae</taxon>
        <taxon>Araneoidea</taxon>
        <taxon>Araneidae</taxon>
        <taxon>Araneus</taxon>
    </lineage>
</organism>
<comment type="caution">
    <text evidence="1">The sequence shown here is derived from an EMBL/GenBank/DDBJ whole genome shotgun (WGS) entry which is preliminary data.</text>
</comment>
<dbReference type="Proteomes" id="UP000499080">
    <property type="component" value="Unassembled WGS sequence"/>
</dbReference>
<evidence type="ECO:0008006" key="3">
    <source>
        <dbReference type="Google" id="ProtNLM"/>
    </source>
</evidence>